<dbReference type="SUPFAM" id="SSF53649">
    <property type="entry name" value="Alkaline phosphatase-like"/>
    <property type="match status" value="1"/>
</dbReference>
<dbReference type="InterPro" id="IPR000917">
    <property type="entry name" value="Sulfatase_N"/>
</dbReference>
<dbReference type="PANTHER" id="PTHR30443:SF0">
    <property type="entry name" value="PHOSPHOETHANOLAMINE TRANSFERASE EPTA"/>
    <property type="match status" value="1"/>
</dbReference>
<feature type="transmembrane region" description="Helical" evidence="7">
    <location>
        <begin position="129"/>
        <end position="147"/>
    </location>
</feature>
<dbReference type="Proteomes" id="UP000177791">
    <property type="component" value="Unassembled WGS sequence"/>
</dbReference>
<keyword evidence="4 7" id="KW-0812">Transmembrane</keyword>
<dbReference type="InterPro" id="IPR058130">
    <property type="entry name" value="PEA_transf_C"/>
</dbReference>
<evidence type="ECO:0000313" key="10">
    <source>
        <dbReference type="Proteomes" id="UP000177791"/>
    </source>
</evidence>
<evidence type="ECO:0000256" key="1">
    <source>
        <dbReference type="ARBA" id="ARBA00004651"/>
    </source>
</evidence>
<dbReference type="GO" id="GO:0009244">
    <property type="term" value="P:lipopolysaccharide core region biosynthetic process"/>
    <property type="evidence" value="ECO:0007669"/>
    <property type="project" value="TreeGrafter"/>
</dbReference>
<dbReference type="CDD" id="cd16017">
    <property type="entry name" value="LptA"/>
    <property type="match status" value="1"/>
</dbReference>
<name>A0A1G1T2B4_9BACT</name>
<dbReference type="GO" id="GO:0016776">
    <property type="term" value="F:phosphotransferase activity, phosphate group as acceptor"/>
    <property type="evidence" value="ECO:0007669"/>
    <property type="project" value="TreeGrafter"/>
</dbReference>
<dbReference type="AlphaFoldDB" id="A0A1G1T2B4"/>
<gene>
    <name evidence="9" type="ORF">BEN48_15310</name>
</gene>
<evidence type="ECO:0000256" key="7">
    <source>
        <dbReference type="SAM" id="Phobius"/>
    </source>
</evidence>
<dbReference type="EMBL" id="MDZC01000064">
    <property type="protein sequence ID" value="OGX85007.1"/>
    <property type="molecule type" value="Genomic_DNA"/>
</dbReference>
<dbReference type="Pfam" id="PF00884">
    <property type="entry name" value="Sulfatase"/>
    <property type="match status" value="1"/>
</dbReference>
<reference evidence="9 10" key="1">
    <citation type="submission" date="2016-08" db="EMBL/GenBank/DDBJ databases">
        <title>Hymenobacter coccineus sp. nov., Hymenobacter lapidarius sp. nov. and Hymenobacter glacialis sp. nov., isolated from Antarctic soil.</title>
        <authorList>
            <person name="Sedlacek I."/>
            <person name="Kralova S."/>
            <person name="Kyrova K."/>
            <person name="Maslanova I."/>
            <person name="Stankova E."/>
            <person name="Vrbovska V."/>
            <person name="Nemec M."/>
            <person name="Bartak M."/>
            <person name="Svec P."/>
            <person name="Busse H.-J."/>
            <person name="Pantucek R."/>
        </authorList>
    </citation>
    <scope>NUCLEOTIDE SEQUENCE [LARGE SCALE GENOMIC DNA]</scope>
    <source>
        <strain evidence="9 10">CCM 8648</strain>
    </source>
</reference>
<dbReference type="GO" id="GO:0005886">
    <property type="term" value="C:plasma membrane"/>
    <property type="evidence" value="ECO:0007669"/>
    <property type="project" value="UniProtKB-SubCell"/>
</dbReference>
<protein>
    <recommendedName>
        <fullName evidence="8">Sulfatase N-terminal domain-containing protein</fullName>
    </recommendedName>
</protein>
<evidence type="ECO:0000256" key="6">
    <source>
        <dbReference type="ARBA" id="ARBA00023136"/>
    </source>
</evidence>
<sequence>MMILLSLPAFFSKAASDKFHYFYQVFFDGIICILIFLIPIFLFYRNVKVYFWLLFPLALLSPLIIFSILSFKVAPGWHFFSLILQTNINEAKELGANYLAFFLPLEALYIGLYVLFLKKLDVKTISFRIAAAVSVVSLFSVGAYLYLNNQLHLRGDNSVKKYYPMSLVGGVVEVLKYEVPVDNQKFSFQAYQSVATSKRQIQVFIIGESSRYDRWHINGYNRPTSPLLEQQTGLIAFSNVMAGAHATWMSLPQMITRATPKNIDAQFHEKSILSAFKEANFQTAWLSNQSDKELYFSGTTPIHAKTADYSVFSSNSSGLEILDVYDARLLPILDSVLSNSTKNAFVVLHTMGNHYDYPRRYPSSFNVFKPSGKDQAVGTPTIASKDIINNSYDNSILYADYIINSAIELVKKKRAISTVTFLADHGENLYDLPGGEFNAHTKPSIYSLHVPLFIWTSQEFDQAFPQKRQNLIKNKDKRIGAGNIFFTNLALANVTFSAFEPSQSIVDDSFQENEQEYYDLETKKSTSSRALRQH</sequence>
<feature type="transmembrane region" description="Helical" evidence="7">
    <location>
        <begin position="51"/>
        <end position="74"/>
    </location>
</feature>
<dbReference type="InterPro" id="IPR040423">
    <property type="entry name" value="PEA_transferase"/>
</dbReference>
<evidence type="ECO:0000256" key="5">
    <source>
        <dbReference type="ARBA" id="ARBA00022989"/>
    </source>
</evidence>
<dbReference type="InterPro" id="IPR017850">
    <property type="entry name" value="Alkaline_phosphatase_core_sf"/>
</dbReference>
<keyword evidence="3" id="KW-0808">Transferase</keyword>
<keyword evidence="10" id="KW-1185">Reference proteome</keyword>
<keyword evidence="5 7" id="KW-1133">Transmembrane helix</keyword>
<feature type="domain" description="Sulfatase N-terminal" evidence="8">
    <location>
        <begin position="203"/>
        <end position="487"/>
    </location>
</feature>
<organism evidence="9 10">
    <name type="scientific">Hymenobacter glacialis</name>
    <dbReference type="NCBI Taxonomy" id="1908236"/>
    <lineage>
        <taxon>Bacteria</taxon>
        <taxon>Pseudomonadati</taxon>
        <taxon>Bacteroidota</taxon>
        <taxon>Cytophagia</taxon>
        <taxon>Cytophagales</taxon>
        <taxon>Hymenobacteraceae</taxon>
        <taxon>Hymenobacter</taxon>
    </lineage>
</organism>
<accession>A0A1G1T2B4</accession>
<evidence type="ECO:0000259" key="8">
    <source>
        <dbReference type="Pfam" id="PF00884"/>
    </source>
</evidence>
<keyword evidence="2" id="KW-1003">Cell membrane</keyword>
<feature type="transmembrane region" description="Helical" evidence="7">
    <location>
        <begin position="26"/>
        <end position="44"/>
    </location>
</feature>
<proteinExistence type="predicted"/>
<evidence type="ECO:0000256" key="4">
    <source>
        <dbReference type="ARBA" id="ARBA00022692"/>
    </source>
</evidence>
<comment type="subcellular location">
    <subcellularLocation>
        <location evidence="1">Cell membrane</location>
        <topology evidence="1">Multi-pass membrane protein</topology>
    </subcellularLocation>
</comment>
<dbReference type="Gene3D" id="3.40.720.10">
    <property type="entry name" value="Alkaline Phosphatase, subunit A"/>
    <property type="match status" value="1"/>
</dbReference>
<evidence type="ECO:0000313" key="9">
    <source>
        <dbReference type="EMBL" id="OGX85007.1"/>
    </source>
</evidence>
<evidence type="ECO:0000256" key="3">
    <source>
        <dbReference type="ARBA" id="ARBA00022679"/>
    </source>
</evidence>
<comment type="caution">
    <text evidence="9">The sequence shown here is derived from an EMBL/GenBank/DDBJ whole genome shotgun (WGS) entry which is preliminary data.</text>
</comment>
<keyword evidence="6 7" id="KW-0472">Membrane</keyword>
<evidence type="ECO:0000256" key="2">
    <source>
        <dbReference type="ARBA" id="ARBA00022475"/>
    </source>
</evidence>
<feature type="transmembrane region" description="Helical" evidence="7">
    <location>
        <begin position="94"/>
        <end position="117"/>
    </location>
</feature>
<dbReference type="PANTHER" id="PTHR30443">
    <property type="entry name" value="INNER MEMBRANE PROTEIN"/>
    <property type="match status" value="1"/>
</dbReference>